<dbReference type="InterPro" id="IPR004875">
    <property type="entry name" value="DDE_SF_endonuclease_dom"/>
</dbReference>
<keyword evidence="3" id="KW-1185">Reference proteome</keyword>
<proteinExistence type="predicted"/>
<comment type="caution">
    <text evidence="2">The sequence shown here is derived from an EMBL/GenBank/DDBJ whole genome shotgun (WGS) entry which is preliminary data.</text>
</comment>
<reference evidence="2 3" key="1">
    <citation type="journal article" date="2016" name="Nat. Commun.">
        <title>Extremotolerant tardigrade genome and improved radiotolerance of human cultured cells by tardigrade-unique protein.</title>
        <authorList>
            <person name="Hashimoto T."/>
            <person name="Horikawa D.D."/>
            <person name="Saito Y."/>
            <person name="Kuwahara H."/>
            <person name="Kozuka-Hata H."/>
            <person name="Shin-I T."/>
            <person name="Minakuchi Y."/>
            <person name="Ohishi K."/>
            <person name="Motoyama A."/>
            <person name="Aizu T."/>
            <person name="Enomoto A."/>
            <person name="Kondo K."/>
            <person name="Tanaka S."/>
            <person name="Hara Y."/>
            <person name="Koshikawa S."/>
            <person name="Sagara H."/>
            <person name="Miura T."/>
            <person name="Yokobori S."/>
            <person name="Miyagawa K."/>
            <person name="Suzuki Y."/>
            <person name="Kubo T."/>
            <person name="Oyama M."/>
            <person name="Kohara Y."/>
            <person name="Fujiyama A."/>
            <person name="Arakawa K."/>
            <person name="Katayama T."/>
            <person name="Toyoda A."/>
            <person name="Kunieda T."/>
        </authorList>
    </citation>
    <scope>NUCLEOTIDE SEQUENCE [LARGE SCALE GENOMIC DNA]</scope>
    <source>
        <strain evidence="2 3">YOKOZUNA-1</strain>
    </source>
</reference>
<protein>
    <recommendedName>
        <fullName evidence="1">DDE-1 domain-containing protein</fullName>
    </recommendedName>
</protein>
<feature type="domain" description="DDE-1" evidence="1">
    <location>
        <begin position="10"/>
        <end position="92"/>
    </location>
</feature>
<gene>
    <name evidence="2" type="primary">RvY_18229-1</name>
    <name evidence="2" type="synonym">RvY_18229.1</name>
    <name evidence="2" type="ORF">RvY_18229</name>
</gene>
<name>A0A1D1W8E6_RAMVA</name>
<dbReference type="EMBL" id="BDGG01000018">
    <property type="protein sequence ID" value="GAV08558.1"/>
    <property type="molecule type" value="Genomic_DNA"/>
</dbReference>
<dbReference type="Pfam" id="PF03184">
    <property type="entry name" value="DDE_1"/>
    <property type="match status" value="1"/>
</dbReference>
<organism evidence="2 3">
    <name type="scientific">Ramazzottius varieornatus</name>
    <name type="common">Water bear</name>
    <name type="synonym">Tardigrade</name>
    <dbReference type="NCBI Taxonomy" id="947166"/>
    <lineage>
        <taxon>Eukaryota</taxon>
        <taxon>Metazoa</taxon>
        <taxon>Ecdysozoa</taxon>
        <taxon>Tardigrada</taxon>
        <taxon>Eutardigrada</taxon>
        <taxon>Parachela</taxon>
        <taxon>Hypsibioidea</taxon>
        <taxon>Ramazzottiidae</taxon>
        <taxon>Ramazzottius</taxon>
    </lineage>
</organism>
<evidence type="ECO:0000313" key="3">
    <source>
        <dbReference type="Proteomes" id="UP000186922"/>
    </source>
</evidence>
<dbReference type="GO" id="GO:0003676">
    <property type="term" value="F:nucleic acid binding"/>
    <property type="evidence" value="ECO:0007669"/>
    <property type="project" value="InterPro"/>
</dbReference>
<sequence length="115" mass="13653">MFKAEDLYVTASTSGKMTKKLYLQWCAEVFFPHMVDRCILLADSWTTLNDRDSVMELKPDNLEYEMLRIPPKVTGDIQPLDVMLFRMYKGFFKKISNFVILRNLPIQMHHRDDLF</sequence>
<dbReference type="AlphaFoldDB" id="A0A1D1W8E6"/>
<dbReference type="Proteomes" id="UP000186922">
    <property type="component" value="Unassembled WGS sequence"/>
</dbReference>
<evidence type="ECO:0000313" key="2">
    <source>
        <dbReference type="EMBL" id="GAV08558.1"/>
    </source>
</evidence>
<evidence type="ECO:0000259" key="1">
    <source>
        <dbReference type="Pfam" id="PF03184"/>
    </source>
</evidence>
<dbReference type="OrthoDB" id="10051656at2759"/>
<accession>A0A1D1W8E6</accession>